<sequence length="291" mass="33702">MVDKKEKQEITDVEIRNSQHEDAAMKTLALFFAEELFPLFHIPGKVKRIAPTEIIHLELKKLYQDFNFEMEDDSWIHFEFQSTNEGVKGLKRFRTYEAFASYQHGVAVTTYVLFSGKIKNPITEYTEGINTYRICPIILQNTNADELLNNLESKMKNNVVLSKDEMVSLAMCSLMNGECSQKERFHRSFAILQTIQESSTFDKSKIEAVIYAMAEKFLSEIDLEEIKEDLKMWKIGKILMNEGKEEGERQTTQKIVWNMKDDFSVEQIAMATNLTMSEVSEILNDTSKNVQ</sequence>
<comment type="caution">
    <text evidence="1">The sequence shown here is derived from an EMBL/GenBank/DDBJ whole genome shotgun (WGS) entry which is preliminary data.</text>
</comment>
<protein>
    <recommendedName>
        <fullName evidence="3">Transposase (putative) YhgA-like domain-containing protein</fullName>
    </recommendedName>
</protein>
<accession>A0ABR7G610</accession>
<proteinExistence type="predicted"/>
<reference evidence="1 2" key="1">
    <citation type="submission" date="2020-08" db="EMBL/GenBank/DDBJ databases">
        <title>Genome public.</title>
        <authorList>
            <person name="Liu C."/>
            <person name="Sun Q."/>
        </authorList>
    </citation>
    <scope>NUCLEOTIDE SEQUENCE [LARGE SCALE GENOMIC DNA]</scope>
    <source>
        <strain evidence="1 2">NSJ-13</strain>
    </source>
</reference>
<gene>
    <name evidence="1" type="ORF">H8S40_04630</name>
</gene>
<evidence type="ECO:0000313" key="1">
    <source>
        <dbReference type="EMBL" id="MBC5682858.1"/>
    </source>
</evidence>
<evidence type="ECO:0000313" key="2">
    <source>
        <dbReference type="Proteomes" id="UP000631576"/>
    </source>
</evidence>
<evidence type="ECO:0008006" key="3">
    <source>
        <dbReference type="Google" id="ProtNLM"/>
    </source>
</evidence>
<keyword evidence="2" id="KW-1185">Reference proteome</keyword>
<name>A0ABR7G610_9FIRM</name>
<organism evidence="1 2">
    <name type="scientific">Ruminococcus hominis</name>
    <dbReference type="NCBI Taxonomy" id="2763065"/>
    <lineage>
        <taxon>Bacteria</taxon>
        <taxon>Bacillati</taxon>
        <taxon>Bacillota</taxon>
        <taxon>Clostridia</taxon>
        <taxon>Eubacteriales</taxon>
        <taxon>Oscillospiraceae</taxon>
        <taxon>Ruminococcus</taxon>
    </lineage>
</organism>
<dbReference type="RefSeq" id="WP_186864687.1">
    <property type="nucleotide sequence ID" value="NZ_JACOPE010000001.1"/>
</dbReference>
<dbReference type="Proteomes" id="UP000631576">
    <property type="component" value="Unassembled WGS sequence"/>
</dbReference>
<dbReference type="EMBL" id="JACOPE010000001">
    <property type="protein sequence ID" value="MBC5682858.1"/>
    <property type="molecule type" value="Genomic_DNA"/>
</dbReference>